<dbReference type="PANTHER" id="PTHR11177:SF384">
    <property type="entry name" value="CHITINASE"/>
    <property type="match status" value="1"/>
</dbReference>
<feature type="chain" id="PRO_5040468432" description="chitinase" evidence="13">
    <location>
        <begin position="22"/>
        <end position="417"/>
    </location>
</feature>
<evidence type="ECO:0000256" key="7">
    <source>
        <dbReference type="ARBA" id="ARBA00023024"/>
    </source>
</evidence>
<dbReference type="OrthoDB" id="76388at2759"/>
<dbReference type="SMART" id="SM00636">
    <property type="entry name" value="Glyco_18"/>
    <property type="match status" value="1"/>
</dbReference>
<evidence type="ECO:0000256" key="4">
    <source>
        <dbReference type="ARBA" id="ARBA00012729"/>
    </source>
</evidence>
<dbReference type="InterPro" id="IPR017853">
    <property type="entry name" value="GH"/>
</dbReference>
<comment type="catalytic activity">
    <reaction evidence="1">
        <text>Random endo-hydrolysis of N-acetyl-beta-D-glucosaminide (1-&gt;4)-beta-linkages in chitin and chitodextrins.</text>
        <dbReference type="EC" id="3.2.1.14"/>
    </reaction>
</comment>
<dbReference type="InterPro" id="IPR029070">
    <property type="entry name" value="Chitinase_insertion_sf"/>
</dbReference>
<reference evidence="15" key="1">
    <citation type="journal article" date="2020" name="Stud. Mycol.">
        <title>101 Dothideomycetes genomes: a test case for predicting lifestyles and emergence of pathogens.</title>
        <authorList>
            <person name="Haridas S."/>
            <person name="Albert R."/>
            <person name="Binder M."/>
            <person name="Bloem J."/>
            <person name="Labutti K."/>
            <person name="Salamov A."/>
            <person name="Andreopoulos B."/>
            <person name="Baker S."/>
            <person name="Barry K."/>
            <person name="Bills G."/>
            <person name="Bluhm B."/>
            <person name="Cannon C."/>
            <person name="Castanera R."/>
            <person name="Culley D."/>
            <person name="Daum C."/>
            <person name="Ezra D."/>
            <person name="Gonzalez J."/>
            <person name="Henrissat B."/>
            <person name="Kuo A."/>
            <person name="Liang C."/>
            <person name="Lipzen A."/>
            <person name="Lutzoni F."/>
            <person name="Magnuson J."/>
            <person name="Mondo S."/>
            <person name="Nolan M."/>
            <person name="Ohm R."/>
            <person name="Pangilinan J."/>
            <person name="Park H.-J."/>
            <person name="Ramirez L."/>
            <person name="Alfaro M."/>
            <person name="Sun H."/>
            <person name="Tritt A."/>
            <person name="Yoshinaga Y."/>
            <person name="Zwiers L.-H."/>
            <person name="Turgeon B."/>
            <person name="Goodwin S."/>
            <person name="Spatafora J."/>
            <person name="Crous P."/>
            <person name="Grigoriev I."/>
        </authorList>
    </citation>
    <scope>NUCLEOTIDE SEQUENCE</scope>
    <source>
        <strain evidence="15">CBS 260.36</strain>
    </source>
</reference>
<evidence type="ECO:0000256" key="12">
    <source>
        <dbReference type="SAM" id="MobiDB-lite"/>
    </source>
</evidence>
<dbReference type="Gene3D" id="3.10.50.10">
    <property type="match status" value="1"/>
</dbReference>
<protein>
    <recommendedName>
        <fullName evidence="4">chitinase</fullName>
        <ecNumber evidence="4">3.2.1.14</ecNumber>
    </recommendedName>
</protein>
<dbReference type="AlphaFoldDB" id="A0A9P4J7Z6"/>
<keyword evidence="16" id="KW-1185">Reference proteome</keyword>
<name>A0A9P4J7Z6_9PEZI</name>
<accession>A0A9P4J7Z6</accession>
<sequence>MPRLATILSCTLACFCATVISSPVPLQDLETRDSAASGYKNVAYYVDWATYGRNFQPQQVPASDLTHVLYAFADVNSDGAVKLSDTYADTDKHFSTDSWNDNGTNVYGCIKQMYLLKKANRHLKVLLSIGGPLATTAGQQTFATSAIQLLKDLGFDGLDIDWEYPANTAQAQNFVSLLSLIRSGLDSYASTLPEHPHFLLTVASPAGPQNYGIMDLKGMDKYLDFWNLMAYDFAGSWDNTTGHMANIYPSKTNPKSTPYSADKAVSDYIAAGVPANKIVLGLPAYGRSFEQTTGMGATYNGIGSGSWENGVWDYKALPKAGATEFTDDSIIAAWSYDQSTQELISYDNSHTIGLKINYLKSKGLGGAMWWETSSDKTGSDSLISLAASSLGSLDQSQNQLDYPNSKYDNVRAQMSSS</sequence>
<dbReference type="PROSITE" id="PS01095">
    <property type="entry name" value="GH18_1"/>
    <property type="match status" value="1"/>
</dbReference>
<evidence type="ECO:0000256" key="10">
    <source>
        <dbReference type="ARBA" id="ARBA00023326"/>
    </source>
</evidence>
<dbReference type="FunFam" id="3.10.50.10:FF:000005">
    <property type="entry name" value="Endochitinase B1"/>
    <property type="match status" value="1"/>
</dbReference>
<evidence type="ECO:0000256" key="9">
    <source>
        <dbReference type="ARBA" id="ARBA00023295"/>
    </source>
</evidence>
<dbReference type="GO" id="GO:0005576">
    <property type="term" value="C:extracellular region"/>
    <property type="evidence" value="ECO:0007669"/>
    <property type="project" value="UniProtKB-SubCell"/>
</dbReference>
<feature type="signal peptide" evidence="13">
    <location>
        <begin position="1"/>
        <end position="21"/>
    </location>
</feature>
<dbReference type="Pfam" id="PF00704">
    <property type="entry name" value="Glyco_hydro_18"/>
    <property type="match status" value="1"/>
</dbReference>
<dbReference type="EC" id="3.2.1.14" evidence="4"/>
<dbReference type="Proteomes" id="UP000799439">
    <property type="component" value="Unassembled WGS sequence"/>
</dbReference>
<dbReference type="InterPro" id="IPR001579">
    <property type="entry name" value="Glyco_hydro_18_chit_AS"/>
</dbReference>
<gene>
    <name evidence="15" type="ORF">K461DRAFT_316787</name>
</gene>
<comment type="caution">
    <text evidence="15">The sequence shown here is derived from an EMBL/GenBank/DDBJ whole genome shotgun (WGS) entry which is preliminary data.</text>
</comment>
<dbReference type="CDD" id="cd06548">
    <property type="entry name" value="GH18_chitinase"/>
    <property type="match status" value="1"/>
</dbReference>
<keyword evidence="13" id="KW-0732">Signal</keyword>
<evidence type="ECO:0000256" key="8">
    <source>
        <dbReference type="ARBA" id="ARBA00023277"/>
    </source>
</evidence>
<feature type="domain" description="GH18" evidence="14">
    <location>
        <begin position="39"/>
        <end position="393"/>
    </location>
</feature>
<keyword evidence="5" id="KW-0964">Secreted</keyword>
<evidence type="ECO:0000256" key="13">
    <source>
        <dbReference type="SAM" id="SignalP"/>
    </source>
</evidence>
<dbReference type="InterPro" id="IPR050314">
    <property type="entry name" value="Glycosyl_Hydrlase_18"/>
</dbReference>
<evidence type="ECO:0000256" key="6">
    <source>
        <dbReference type="ARBA" id="ARBA00022801"/>
    </source>
</evidence>
<evidence type="ECO:0000259" key="14">
    <source>
        <dbReference type="PROSITE" id="PS51910"/>
    </source>
</evidence>
<dbReference type="Gene3D" id="3.20.20.80">
    <property type="entry name" value="Glycosidases"/>
    <property type="match status" value="1"/>
</dbReference>
<dbReference type="EMBL" id="ML996081">
    <property type="protein sequence ID" value="KAF2156549.1"/>
    <property type="molecule type" value="Genomic_DNA"/>
</dbReference>
<evidence type="ECO:0000313" key="16">
    <source>
        <dbReference type="Proteomes" id="UP000799439"/>
    </source>
</evidence>
<comment type="subcellular location">
    <subcellularLocation>
        <location evidence="2">Secreted</location>
    </subcellularLocation>
</comment>
<dbReference type="InterPro" id="IPR001223">
    <property type="entry name" value="Glyco_hydro18_cat"/>
</dbReference>
<dbReference type="GO" id="GO:0008843">
    <property type="term" value="F:endochitinase activity"/>
    <property type="evidence" value="ECO:0007669"/>
    <property type="project" value="UniProtKB-EC"/>
</dbReference>
<dbReference type="GO" id="GO:0006032">
    <property type="term" value="P:chitin catabolic process"/>
    <property type="evidence" value="ECO:0007669"/>
    <property type="project" value="UniProtKB-KW"/>
</dbReference>
<evidence type="ECO:0000313" key="15">
    <source>
        <dbReference type="EMBL" id="KAF2156549.1"/>
    </source>
</evidence>
<dbReference type="InterPro" id="IPR011583">
    <property type="entry name" value="Chitinase_II/V-like_cat"/>
</dbReference>
<keyword evidence="10" id="KW-0624">Polysaccharide degradation</keyword>
<organism evidence="15 16">
    <name type="scientific">Myriangium duriaei CBS 260.36</name>
    <dbReference type="NCBI Taxonomy" id="1168546"/>
    <lineage>
        <taxon>Eukaryota</taxon>
        <taxon>Fungi</taxon>
        <taxon>Dikarya</taxon>
        <taxon>Ascomycota</taxon>
        <taxon>Pezizomycotina</taxon>
        <taxon>Dothideomycetes</taxon>
        <taxon>Dothideomycetidae</taxon>
        <taxon>Myriangiales</taxon>
        <taxon>Myriangiaceae</taxon>
        <taxon>Myriangium</taxon>
    </lineage>
</organism>
<dbReference type="GO" id="GO:0008061">
    <property type="term" value="F:chitin binding"/>
    <property type="evidence" value="ECO:0007669"/>
    <property type="project" value="InterPro"/>
</dbReference>
<keyword evidence="8" id="KW-0119">Carbohydrate metabolism</keyword>
<evidence type="ECO:0000256" key="11">
    <source>
        <dbReference type="RuleBase" id="RU000489"/>
    </source>
</evidence>
<dbReference type="PANTHER" id="PTHR11177">
    <property type="entry name" value="CHITINASE"/>
    <property type="match status" value="1"/>
</dbReference>
<keyword evidence="7" id="KW-0146">Chitin degradation</keyword>
<comment type="similarity">
    <text evidence="3">Belongs to the glycosyl hydrolase 18 family. Chitinase class V subfamily.</text>
</comment>
<evidence type="ECO:0000256" key="3">
    <source>
        <dbReference type="ARBA" id="ARBA00008682"/>
    </source>
</evidence>
<evidence type="ECO:0000256" key="1">
    <source>
        <dbReference type="ARBA" id="ARBA00000822"/>
    </source>
</evidence>
<feature type="region of interest" description="Disordered" evidence="12">
    <location>
        <begin position="392"/>
        <end position="417"/>
    </location>
</feature>
<dbReference type="PROSITE" id="PS51910">
    <property type="entry name" value="GH18_2"/>
    <property type="match status" value="1"/>
</dbReference>
<dbReference type="SUPFAM" id="SSF54556">
    <property type="entry name" value="Chitinase insertion domain"/>
    <property type="match status" value="1"/>
</dbReference>
<dbReference type="GO" id="GO:0000272">
    <property type="term" value="P:polysaccharide catabolic process"/>
    <property type="evidence" value="ECO:0007669"/>
    <property type="project" value="UniProtKB-KW"/>
</dbReference>
<evidence type="ECO:0000256" key="2">
    <source>
        <dbReference type="ARBA" id="ARBA00004613"/>
    </source>
</evidence>
<dbReference type="SUPFAM" id="SSF51445">
    <property type="entry name" value="(Trans)glycosidases"/>
    <property type="match status" value="1"/>
</dbReference>
<evidence type="ECO:0000256" key="5">
    <source>
        <dbReference type="ARBA" id="ARBA00022525"/>
    </source>
</evidence>
<proteinExistence type="inferred from homology"/>
<keyword evidence="9 11" id="KW-0326">Glycosidase</keyword>
<keyword evidence="6 11" id="KW-0378">Hydrolase</keyword>
<dbReference type="FunFam" id="3.20.20.80:FF:000075">
    <property type="entry name" value="Sporulation-specific chitinase"/>
    <property type="match status" value="1"/>
</dbReference>